<evidence type="ECO:0000313" key="3">
    <source>
        <dbReference type="Proteomes" id="UP001597263"/>
    </source>
</evidence>
<dbReference type="InterPro" id="IPR039418">
    <property type="entry name" value="LexA-like"/>
</dbReference>
<dbReference type="CDD" id="cd06529">
    <property type="entry name" value="S24_LexA-like"/>
    <property type="match status" value="1"/>
</dbReference>
<reference evidence="3" key="1">
    <citation type="journal article" date="2019" name="Int. J. Syst. Evol. Microbiol.">
        <title>The Global Catalogue of Microorganisms (GCM) 10K type strain sequencing project: providing services to taxonomists for standard genome sequencing and annotation.</title>
        <authorList>
            <consortium name="The Broad Institute Genomics Platform"/>
            <consortium name="The Broad Institute Genome Sequencing Center for Infectious Disease"/>
            <person name="Wu L."/>
            <person name="Ma J."/>
        </authorList>
    </citation>
    <scope>NUCLEOTIDE SEQUENCE [LARGE SCALE GENOMIC DNA]</scope>
    <source>
        <strain evidence="3">CCUG 49584</strain>
    </source>
</reference>
<dbReference type="EMBL" id="JBHTMA010000026">
    <property type="protein sequence ID" value="MFD1226419.1"/>
    <property type="molecule type" value="Genomic_DNA"/>
</dbReference>
<dbReference type="Pfam" id="PF00717">
    <property type="entry name" value="Peptidase_S24"/>
    <property type="match status" value="1"/>
</dbReference>
<protein>
    <submittedName>
        <fullName evidence="2">Helix-turn-helix transcriptional regulator</fullName>
    </submittedName>
</protein>
<sequence>MPMDKVRELIIKTTEEKGLSLSEISKQIGRNQTYIQQFITKGSPKELHERDRATLSSILGIPESSLRLDPLDNSTQEARAKSFTPTIVPGKELVGNRDFPIYAAAMGGDGHTIITFDAIDYVKRPAILENVKDAYGVYIVGDSMEPAYEQGDMALVHPHLPPARGKDVILFHVPPANEAECIIKRLVGFNDLEWKLRQYNPAKDFTEYRASFPYCHRVVGKYSGR</sequence>
<accession>A0ABW3V1K1</accession>
<comment type="caution">
    <text evidence="2">The sequence shown here is derived from an EMBL/GenBank/DDBJ whole genome shotgun (WGS) entry which is preliminary data.</text>
</comment>
<name>A0ABW3V1K1_9HYPH</name>
<proteinExistence type="predicted"/>
<dbReference type="Proteomes" id="UP001597263">
    <property type="component" value="Unassembled WGS sequence"/>
</dbReference>
<dbReference type="SUPFAM" id="SSF51306">
    <property type="entry name" value="LexA/Signal peptidase"/>
    <property type="match status" value="1"/>
</dbReference>
<dbReference type="Gene3D" id="2.10.109.10">
    <property type="entry name" value="Umud Fragment, subunit A"/>
    <property type="match status" value="1"/>
</dbReference>
<feature type="domain" description="Peptidase S24/S26A/S26B/S26C" evidence="1">
    <location>
        <begin position="123"/>
        <end position="203"/>
    </location>
</feature>
<dbReference type="RefSeq" id="WP_289388074.1">
    <property type="nucleotide sequence ID" value="NZ_JAUCBM010000009.1"/>
</dbReference>
<dbReference type="InterPro" id="IPR015927">
    <property type="entry name" value="Peptidase_S24_S26A/B/C"/>
</dbReference>
<organism evidence="2 3">
    <name type="scientific">Pseudochrobactrum kiredjianiae</name>
    <dbReference type="NCBI Taxonomy" id="386305"/>
    <lineage>
        <taxon>Bacteria</taxon>
        <taxon>Pseudomonadati</taxon>
        <taxon>Pseudomonadota</taxon>
        <taxon>Alphaproteobacteria</taxon>
        <taxon>Hyphomicrobiales</taxon>
        <taxon>Brucellaceae</taxon>
        <taxon>Pseudochrobactrum</taxon>
    </lineage>
</organism>
<keyword evidence="3" id="KW-1185">Reference proteome</keyword>
<evidence type="ECO:0000313" key="2">
    <source>
        <dbReference type="EMBL" id="MFD1226419.1"/>
    </source>
</evidence>
<dbReference type="InterPro" id="IPR036286">
    <property type="entry name" value="LexA/Signal_pep-like_sf"/>
</dbReference>
<gene>
    <name evidence="2" type="ORF">ACFQ35_04495</name>
</gene>
<evidence type="ECO:0000259" key="1">
    <source>
        <dbReference type="Pfam" id="PF00717"/>
    </source>
</evidence>